<protein>
    <submittedName>
        <fullName evidence="3">2-oxo-4-hydroxy-4-carboxy-5-ureidoimidazoline decarboxylase</fullName>
    </submittedName>
</protein>
<keyword evidence="1" id="KW-0659">Purine metabolism</keyword>
<dbReference type="GO" id="GO:0006144">
    <property type="term" value="P:purine nucleobase metabolic process"/>
    <property type="evidence" value="ECO:0007669"/>
    <property type="project" value="UniProtKB-KW"/>
</dbReference>
<dbReference type="AlphaFoldDB" id="A0A318K3L3"/>
<feature type="domain" description="Oxo-4-hydroxy-4-carboxy-5-ureidoimidazoline decarboxylase" evidence="2">
    <location>
        <begin position="13"/>
        <end position="71"/>
    </location>
</feature>
<accession>A0A318K3L3</accession>
<reference evidence="3 4" key="1">
    <citation type="submission" date="2018-05" db="EMBL/GenBank/DDBJ databases">
        <title>Genomic Encyclopedia of Type Strains, Phase IV (KMG-IV): sequencing the most valuable type-strain genomes for metagenomic binning, comparative biology and taxonomic classification.</title>
        <authorList>
            <person name="Goeker M."/>
        </authorList>
    </citation>
    <scope>NUCLEOTIDE SEQUENCE [LARGE SCALE GENOMIC DNA]</scope>
    <source>
        <strain evidence="3 4">DSM 44704</strain>
    </source>
</reference>
<sequence>MLMHQGIGLARFNEISRARAIHALFACCCNVTWAAQLADARPYANADALLDKADVELLALSRGDLERALEAVAHERVSNGDATELARITRARIARMLGPSEGYPEY</sequence>
<dbReference type="RefSeq" id="WP_040730102.1">
    <property type="nucleotide sequence ID" value="NZ_QJKF01000006.1"/>
</dbReference>
<proteinExistence type="predicted"/>
<evidence type="ECO:0000259" key="2">
    <source>
        <dbReference type="Pfam" id="PF09349"/>
    </source>
</evidence>
<name>A0A318K3L3_9NOCA</name>
<dbReference type="Gene3D" id="1.10.3330.10">
    <property type="entry name" value="Oxo-4-hydroxy-4-carboxy-5-ureidoimidazoline decarboxylase"/>
    <property type="match status" value="1"/>
</dbReference>
<evidence type="ECO:0000313" key="4">
    <source>
        <dbReference type="Proteomes" id="UP000247569"/>
    </source>
</evidence>
<dbReference type="InterPro" id="IPR018020">
    <property type="entry name" value="OHCU_decarboxylase"/>
</dbReference>
<gene>
    <name evidence="3" type="ORF">DFR70_106394</name>
</gene>
<organism evidence="3 4">
    <name type="scientific">Nocardia tenerifensis</name>
    <dbReference type="NCBI Taxonomy" id="228006"/>
    <lineage>
        <taxon>Bacteria</taxon>
        <taxon>Bacillati</taxon>
        <taxon>Actinomycetota</taxon>
        <taxon>Actinomycetes</taxon>
        <taxon>Mycobacteriales</taxon>
        <taxon>Nocardiaceae</taxon>
        <taxon>Nocardia</taxon>
    </lineage>
</organism>
<dbReference type="Proteomes" id="UP000247569">
    <property type="component" value="Unassembled WGS sequence"/>
</dbReference>
<dbReference type="InterPro" id="IPR036778">
    <property type="entry name" value="OHCU_decarboxylase_sf"/>
</dbReference>
<dbReference type="Pfam" id="PF09349">
    <property type="entry name" value="OHCU_decarbox"/>
    <property type="match status" value="1"/>
</dbReference>
<keyword evidence="4" id="KW-1185">Reference proteome</keyword>
<dbReference type="SUPFAM" id="SSF158694">
    <property type="entry name" value="UraD-Like"/>
    <property type="match status" value="1"/>
</dbReference>
<comment type="caution">
    <text evidence="3">The sequence shown here is derived from an EMBL/GenBank/DDBJ whole genome shotgun (WGS) entry which is preliminary data.</text>
</comment>
<dbReference type="OrthoDB" id="5243781at2"/>
<evidence type="ECO:0000313" key="3">
    <source>
        <dbReference type="EMBL" id="PXX63330.1"/>
    </source>
</evidence>
<dbReference type="EMBL" id="QJKF01000006">
    <property type="protein sequence ID" value="PXX63330.1"/>
    <property type="molecule type" value="Genomic_DNA"/>
</dbReference>
<evidence type="ECO:0000256" key="1">
    <source>
        <dbReference type="ARBA" id="ARBA00022631"/>
    </source>
</evidence>